<dbReference type="RefSeq" id="WP_146521331.1">
    <property type="nucleotide sequence ID" value="NZ_CP151726.1"/>
</dbReference>
<dbReference type="AlphaFoldDB" id="A0A5C6AMY7"/>
<dbReference type="Proteomes" id="UP000320176">
    <property type="component" value="Unassembled WGS sequence"/>
</dbReference>
<protein>
    <submittedName>
        <fullName evidence="1">Uncharacterized protein</fullName>
    </submittedName>
</protein>
<keyword evidence="2" id="KW-1185">Reference proteome</keyword>
<reference evidence="1 2" key="1">
    <citation type="submission" date="2019-02" db="EMBL/GenBank/DDBJ databases">
        <title>Deep-cultivation of Planctomycetes and their phenomic and genomic characterization uncovers novel biology.</title>
        <authorList>
            <person name="Wiegand S."/>
            <person name="Jogler M."/>
            <person name="Boedeker C."/>
            <person name="Pinto D."/>
            <person name="Vollmers J."/>
            <person name="Rivas-Marin E."/>
            <person name="Kohn T."/>
            <person name="Peeters S.H."/>
            <person name="Heuer A."/>
            <person name="Rast P."/>
            <person name="Oberbeckmann S."/>
            <person name="Bunk B."/>
            <person name="Jeske O."/>
            <person name="Meyerdierks A."/>
            <person name="Storesund J.E."/>
            <person name="Kallscheuer N."/>
            <person name="Luecker S."/>
            <person name="Lage O.M."/>
            <person name="Pohl T."/>
            <person name="Merkel B.J."/>
            <person name="Hornburger P."/>
            <person name="Mueller R.-W."/>
            <person name="Bruemmer F."/>
            <person name="Labrenz M."/>
            <person name="Spormann A.M."/>
            <person name="Op Den Camp H."/>
            <person name="Overmann J."/>
            <person name="Amann R."/>
            <person name="Jetten M.S.M."/>
            <person name="Mascher T."/>
            <person name="Medema M.H."/>
            <person name="Devos D.P."/>
            <person name="Kaster A.-K."/>
            <person name="Ovreas L."/>
            <person name="Rohde M."/>
            <person name="Galperin M.Y."/>
            <person name="Jogler C."/>
        </authorList>
    </citation>
    <scope>NUCLEOTIDE SEQUENCE [LARGE SCALE GENOMIC DNA]</scope>
    <source>
        <strain evidence="1 2">Pla52n</strain>
    </source>
</reference>
<gene>
    <name evidence="1" type="ORF">Pla52n_41400</name>
</gene>
<name>A0A5C6AMY7_9BACT</name>
<sequence length="261" mass="30036">MKYGSVRSATNLALLVLIGWFLTSWRHADAQVFFAGQAAERDFIAMFAFNGRSETDVKNQMRMLSGIQVDLVAKIGELDEQQTDKLQAATESDIRRFFREVDQVRHQLDEMKLGPNDINEAWQVVSPIQVRMNAGIFGEQSLFQRVIKSVLTPDQQTAYQDELVRQRVRRWNIITRMNIAEIERNSMPLTSSQRDQLLAVLEKVELPATLNKQMDGYAGYIRLTGSAKHDQQLKKFLTPAQMKVIDQYRLRYEGWLGQVVP</sequence>
<evidence type="ECO:0000313" key="2">
    <source>
        <dbReference type="Proteomes" id="UP000320176"/>
    </source>
</evidence>
<organism evidence="1 2">
    <name type="scientific">Stieleria varia</name>
    <dbReference type="NCBI Taxonomy" id="2528005"/>
    <lineage>
        <taxon>Bacteria</taxon>
        <taxon>Pseudomonadati</taxon>
        <taxon>Planctomycetota</taxon>
        <taxon>Planctomycetia</taxon>
        <taxon>Pirellulales</taxon>
        <taxon>Pirellulaceae</taxon>
        <taxon>Stieleria</taxon>
    </lineage>
</organism>
<dbReference type="EMBL" id="SJPN01000005">
    <property type="protein sequence ID" value="TWU00771.1"/>
    <property type="molecule type" value="Genomic_DNA"/>
</dbReference>
<evidence type="ECO:0000313" key="1">
    <source>
        <dbReference type="EMBL" id="TWU00771.1"/>
    </source>
</evidence>
<dbReference type="OrthoDB" id="264282at2"/>
<accession>A0A5C6AMY7</accession>
<comment type="caution">
    <text evidence="1">The sequence shown here is derived from an EMBL/GenBank/DDBJ whole genome shotgun (WGS) entry which is preliminary data.</text>
</comment>
<proteinExistence type="predicted"/>